<feature type="transmembrane region" description="Helical" evidence="6">
    <location>
        <begin position="207"/>
        <end position="228"/>
    </location>
</feature>
<feature type="transmembrane region" description="Helical" evidence="6">
    <location>
        <begin position="267"/>
        <end position="289"/>
    </location>
</feature>
<reference evidence="8 9" key="1">
    <citation type="journal article" date="2009" name="Appl. Environ. Microbiol.">
        <title>Three genomes from the phylum Acidobacteria provide insight into the lifestyles of these microorganisms in soils.</title>
        <authorList>
            <person name="Ward N.L."/>
            <person name="Challacombe J.F."/>
            <person name="Janssen P.H."/>
            <person name="Henrissat B."/>
            <person name="Coutinho P.M."/>
            <person name="Wu M."/>
            <person name="Xie G."/>
            <person name="Haft D.H."/>
            <person name="Sait M."/>
            <person name="Badger J."/>
            <person name="Barabote R.D."/>
            <person name="Bradley B."/>
            <person name="Brettin T.S."/>
            <person name="Brinkac L.M."/>
            <person name="Bruce D."/>
            <person name="Creasy T."/>
            <person name="Daugherty S.C."/>
            <person name="Davidsen T.M."/>
            <person name="DeBoy R.T."/>
            <person name="Detter J.C."/>
            <person name="Dodson R.J."/>
            <person name="Durkin A.S."/>
            <person name="Ganapathy A."/>
            <person name="Gwinn-Giglio M."/>
            <person name="Han C.S."/>
            <person name="Khouri H."/>
            <person name="Kiss H."/>
            <person name="Kothari S.P."/>
            <person name="Madupu R."/>
            <person name="Nelson K.E."/>
            <person name="Nelson W.C."/>
            <person name="Paulsen I."/>
            <person name="Penn K."/>
            <person name="Ren Q."/>
            <person name="Rosovitz M.J."/>
            <person name="Selengut J.D."/>
            <person name="Shrivastava S."/>
            <person name="Sullivan S.A."/>
            <person name="Tapia R."/>
            <person name="Thompson L.S."/>
            <person name="Watkins K.L."/>
            <person name="Yang Q."/>
            <person name="Yu C."/>
            <person name="Zafar N."/>
            <person name="Zhou L."/>
            <person name="Kuske C.R."/>
        </authorList>
    </citation>
    <scope>NUCLEOTIDE SEQUENCE [LARGE SCALE GENOMIC DNA]</scope>
    <source>
        <strain evidence="8 9">Ellin345</strain>
    </source>
</reference>
<feature type="transmembrane region" description="Helical" evidence="6">
    <location>
        <begin position="81"/>
        <end position="103"/>
    </location>
</feature>
<evidence type="ECO:0000259" key="7">
    <source>
        <dbReference type="Pfam" id="PF00892"/>
    </source>
</evidence>
<keyword evidence="9" id="KW-1185">Reference proteome</keyword>
<sequence length="327" mass="35415">MTSEHSSHPLRGYLYVAAATLCWGISASLGRAAFTGKLLGGLRPIDPLILAQARTTIAFFLVTPILWTLRGRSSTKLPRREMLQAFLLGVFGLAFSNYAYYLAIQKTTVATAIILQYVAPVWVLLYMVFTRQQRATASRVWGVVLAVLGCVFAIGVFAGVGHFPFLAIAAGRIKLNTVGVLAAQVAAVSFAFYSIYGRHLLQVYDRWAVLTNSLLGAALFWIIVNPPWKIIAAHYAPKQYAFMVLFSITSAAVPFSLYFAGLHHLDATRVIVTAALEPVFSVVIAAIFLGETVTLVQMAGMAVVLSAISFVQRSDGTAPAIVVDPIE</sequence>
<evidence type="ECO:0000256" key="3">
    <source>
        <dbReference type="ARBA" id="ARBA00022692"/>
    </source>
</evidence>
<proteinExistence type="predicted"/>
<dbReference type="EMBL" id="CP000360">
    <property type="protein sequence ID" value="ABF41635.1"/>
    <property type="molecule type" value="Genomic_DNA"/>
</dbReference>
<evidence type="ECO:0000256" key="6">
    <source>
        <dbReference type="SAM" id="Phobius"/>
    </source>
</evidence>
<keyword evidence="4 6" id="KW-1133">Transmembrane helix</keyword>
<dbReference type="InterPro" id="IPR037185">
    <property type="entry name" value="EmrE-like"/>
</dbReference>
<dbReference type="AlphaFoldDB" id="Q1INB5"/>
<evidence type="ECO:0000256" key="5">
    <source>
        <dbReference type="ARBA" id="ARBA00023136"/>
    </source>
</evidence>
<keyword evidence="3 6" id="KW-0812">Transmembrane</keyword>
<keyword evidence="5 6" id="KW-0472">Membrane</keyword>
<dbReference type="EnsemblBacteria" id="ABF41635">
    <property type="protein sequence ID" value="ABF41635"/>
    <property type="gene ID" value="Acid345_2634"/>
</dbReference>
<comment type="subcellular location">
    <subcellularLocation>
        <location evidence="1">Cell membrane</location>
        <topology evidence="1">Multi-pass membrane protein</topology>
    </subcellularLocation>
</comment>
<dbReference type="eggNOG" id="COG0697">
    <property type="taxonomic scope" value="Bacteria"/>
</dbReference>
<protein>
    <submittedName>
        <fullName evidence="8">10 TMS drug/metabolite exporter, DME family, DMT superfamily</fullName>
    </submittedName>
</protein>
<dbReference type="Proteomes" id="UP000002432">
    <property type="component" value="Chromosome"/>
</dbReference>
<dbReference type="SUPFAM" id="SSF103481">
    <property type="entry name" value="Multidrug resistance efflux transporter EmrE"/>
    <property type="match status" value="2"/>
</dbReference>
<evidence type="ECO:0000313" key="9">
    <source>
        <dbReference type="Proteomes" id="UP000002432"/>
    </source>
</evidence>
<feature type="transmembrane region" description="Helical" evidence="6">
    <location>
        <begin position="175"/>
        <end position="195"/>
    </location>
</feature>
<feature type="transmembrane region" description="Helical" evidence="6">
    <location>
        <begin position="240"/>
        <end position="260"/>
    </location>
</feature>
<feature type="transmembrane region" description="Helical" evidence="6">
    <location>
        <begin position="49"/>
        <end position="69"/>
    </location>
</feature>
<dbReference type="InterPro" id="IPR050638">
    <property type="entry name" value="AA-Vitamin_Transporters"/>
</dbReference>
<feature type="transmembrane region" description="Helical" evidence="6">
    <location>
        <begin position="109"/>
        <end position="129"/>
    </location>
</feature>
<dbReference type="STRING" id="204669.Acid345_2634"/>
<dbReference type="RefSeq" id="WP_011523436.1">
    <property type="nucleotide sequence ID" value="NC_008009.1"/>
</dbReference>
<gene>
    <name evidence="8" type="ordered locus">Acid345_2634</name>
</gene>
<keyword evidence="2" id="KW-1003">Cell membrane</keyword>
<evidence type="ECO:0000256" key="1">
    <source>
        <dbReference type="ARBA" id="ARBA00004651"/>
    </source>
</evidence>
<accession>Q1INB5</accession>
<feature type="domain" description="EamA" evidence="7">
    <location>
        <begin position="178"/>
        <end position="311"/>
    </location>
</feature>
<feature type="transmembrane region" description="Helical" evidence="6">
    <location>
        <begin position="141"/>
        <end position="163"/>
    </location>
</feature>
<feature type="transmembrane region" description="Helical" evidence="6">
    <location>
        <begin position="295"/>
        <end position="311"/>
    </location>
</feature>
<dbReference type="Pfam" id="PF00892">
    <property type="entry name" value="EamA"/>
    <property type="match status" value="2"/>
</dbReference>
<name>Q1INB5_KORVE</name>
<dbReference type="PANTHER" id="PTHR32322:SF18">
    <property type="entry name" value="S-ADENOSYLMETHIONINE_S-ADENOSYLHOMOCYSTEINE TRANSPORTER"/>
    <property type="match status" value="1"/>
</dbReference>
<dbReference type="KEGG" id="aba:Acid345_2634"/>
<evidence type="ECO:0000313" key="8">
    <source>
        <dbReference type="EMBL" id="ABF41635.1"/>
    </source>
</evidence>
<feature type="transmembrane region" description="Helical" evidence="6">
    <location>
        <begin position="12"/>
        <end position="29"/>
    </location>
</feature>
<feature type="domain" description="EamA" evidence="7">
    <location>
        <begin position="11"/>
        <end position="153"/>
    </location>
</feature>
<dbReference type="GO" id="GO:0005886">
    <property type="term" value="C:plasma membrane"/>
    <property type="evidence" value="ECO:0007669"/>
    <property type="project" value="UniProtKB-SubCell"/>
</dbReference>
<dbReference type="Gene3D" id="1.10.3730.20">
    <property type="match status" value="1"/>
</dbReference>
<dbReference type="HOGENOM" id="CLU_033863_9_1_0"/>
<dbReference type="OrthoDB" id="9810818at2"/>
<dbReference type="PANTHER" id="PTHR32322">
    <property type="entry name" value="INNER MEMBRANE TRANSPORTER"/>
    <property type="match status" value="1"/>
</dbReference>
<dbReference type="InterPro" id="IPR000620">
    <property type="entry name" value="EamA_dom"/>
</dbReference>
<evidence type="ECO:0000256" key="4">
    <source>
        <dbReference type="ARBA" id="ARBA00022989"/>
    </source>
</evidence>
<evidence type="ECO:0000256" key="2">
    <source>
        <dbReference type="ARBA" id="ARBA00022475"/>
    </source>
</evidence>
<organism evidence="8 9">
    <name type="scientific">Koribacter versatilis (strain Ellin345)</name>
    <dbReference type="NCBI Taxonomy" id="204669"/>
    <lineage>
        <taxon>Bacteria</taxon>
        <taxon>Pseudomonadati</taxon>
        <taxon>Acidobacteriota</taxon>
        <taxon>Terriglobia</taxon>
        <taxon>Terriglobales</taxon>
        <taxon>Candidatus Korobacteraceae</taxon>
        <taxon>Candidatus Korobacter</taxon>
    </lineage>
</organism>